<keyword evidence="3 6" id="KW-1133">Transmembrane helix</keyword>
<dbReference type="GeneID" id="54628952"/>
<organism evidence="9">
    <name type="scientific">Saccharomyces paradoxus</name>
    <name type="common">Yeast</name>
    <name type="synonym">Saccharomyces douglasii</name>
    <dbReference type="NCBI Taxonomy" id="27291"/>
    <lineage>
        <taxon>Eukaryota</taxon>
        <taxon>Fungi</taxon>
        <taxon>Dikarya</taxon>
        <taxon>Ascomycota</taxon>
        <taxon>Saccharomycotina</taxon>
        <taxon>Saccharomycetes</taxon>
        <taxon>Saccharomycetales</taxon>
        <taxon>Saccharomycetaceae</taxon>
        <taxon>Saccharomyces</taxon>
    </lineage>
</organism>
<keyword evidence="5" id="KW-0576">Peroxisome</keyword>
<accession>A0A8B8UM86</accession>
<evidence type="ECO:0000259" key="8">
    <source>
        <dbReference type="SMART" id="SM00694"/>
    </source>
</evidence>
<comment type="subcellular location">
    <subcellularLocation>
        <location evidence="1">Peroxisome membrane</location>
        <topology evidence="1">Multi-pass membrane protein</topology>
    </subcellularLocation>
</comment>
<evidence type="ECO:0000256" key="2">
    <source>
        <dbReference type="ARBA" id="ARBA00022692"/>
    </source>
</evidence>
<dbReference type="InterPro" id="IPR010482">
    <property type="entry name" value="TECPR1-like_DysF"/>
</dbReference>
<reference evidence="9" key="2">
    <citation type="submission" date="2020-01" db="EMBL/GenBank/DDBJ databases">
        <title>Population-level Yeast Reference Genomes.</title>
        <authorList>
            <person name="Yue J.-X."/>
        </authorList>
    </citation>
    <scope>NUCLEOTIDE SEQUENCE</scope>
    <source>
        <strain evidence="9">CBS432</strain>
    </source>
</reference>
<reference evidence="9" key="3">
    <citation type="submission" date="2025-07" db="EMBL/GenBank/DDBJ databases">
        <authorList>
            <consortium name="NCBI Genome Project"/>
        </authorList>
    </citation>
    <scope>NUCLEOTIDE SEQUENCE</scope>
    <source>
        <strain evidence="9">CBS432</strain>
    </source>
</reference>
<evidence type="ECO:0000259" key="7">
    <source>
        <dbReference type="SMART" id="SM00693"/>
    </source>
</evidence>
<dbReference type="PANTHER" id="PTHR31679:SF3">
    <property type="entry name" value="PEROXISOMAL MEMBRANE PROTEIN PEX32"/>
    <property type="match status" value="1"/>
</dbReference>
<keyword evidence="4 6" id="KW-0472">Membrane</keyword>
<evidence type="ECO:0000256" key="3">
    <source>
        <dbReference type="ARBA" id="ARBA00022989"/>
    </source>
</evidence>
<dbReference type="GO" id="GO:0007031">
    <property type="term" value="P:peroxisome organization"/>
    <property type="evidence" value="ECO:0007669"/>
    <property type="project" value="UniProtKB-ARBA"/>
</dbReference>
<feature type="domain" description="Peroxin/Ferlin" evidence="8">
    <location>
        <begin position="380"/>
        <end position="413"/>
    </location>
</feature>
<evidence type="ECO:0000256" key="1">
    <source>
        <dbReference type="ARBA" id="ARBA00004585"/>
    </source>
</evidence>
<dbReference type="VEuPathDB" id="FungiDB:SPAR_B02680"/>
<name>A0A8B8UM86_SACPA</name>
<feature type="domain" description="Peroxin/Ferlin" evidence="7">
    <location>
        <begin position="306"/>
        <end position="379"/>
    </location>
</feature>
<gene>
    <name evidence="9" type="primary">PEX32</name>
    <name evidence="9" type="ORF">SPAR_B02680</name>
</gene>
<proteinExistence type="predicted"/>
<dbReference type="RefSeq" id="XP_033764761.1">
    <property type="nucleotide sequence ID" value="XM_033908870.1"/>
</dbReference>
<dbReference type="InterPro" id="IPR006614">
    <property type="entry name" value="Peroxin/Ferlin"/>
</dbReference>
<dbReference type="OrthoDB" id="5586090at2759"/>
<evidence type="ECO:0000313" key="9">
    <source>
        <dbReference type="RefSeq" id="XP_033764761.1"/>
    </source>
</evidence>
<dbReference type="InterPro" id="IPR052646">
    <property type="entry name" value="Peroxisomal_PEX28-32"/>
</dbReference>
<evidence type="ECO:0000256" key="6">
    <source>
        <dbReference type="SAM" id="Phobius"/>
    </source>
</evidence>
<feature type="transmembrane region" description="Helical" evidence="6">
    <location>
        <begin position="100"/>
        <end position="121"/>
    </location>
</feature>
<dbReference type="GO" id="GO:0005778">
    <property type="term" value="C:peroxisomal membrane"/>
    <property type="evidence" value="ECO:0007669"/>
    <property type="project" value="UniProtKB-SubCell"/>
</dbReference>
<keyword evidence="2 6" id="KW-0812">Transmembrane</keyword>
<feature type="transmembrane region" description="Helical" evidence="6">
    <location>
        <begin position="69"/>
        <end position="88"/>
    </location>
</feature>
<reference evidence="9" key="1">
    <citation type="journal article" date="2017" name="Nat. Genet.">
        <title>Contrasting evolutionary genome dynamics between domesticated and wild yeasts.</title>
        <authorList>
            <person name="Yue J.X."/>
            <person name="Li J."/>
            <person name="Aigrain L."/>
            <person name="Hallin J."/>
            <person name="Persson K."/>
            <person name="Oliver K."/>
            <person name="Bergstrom A."/>
            <person name="Coupland P."/>
            <person name="Warringer J."/>
            <person name="Lagomarsino M.C."/>
            <person name="Fischer G."/>
            <person name="Durbin R."/>
            <person name="Liti G."/>
        </authorList>
    </citation>
    <scope>NUCLEOTIDE SEQUENCE</scope>
    <source>
        <strain evidence="9">CBS432</strain>
    </source>
</reference>
<dbReference type="Pfam" id="PF06398">
    <property type="entry name" value="Pex24p"/>
    <property type="match status" value="1"/>
</dbReference>
<dbReference type="SMART" id="SM00694">
    <property type="entry name" value="DysFC"/>
    <property type="match status" value="1"/>
</dbReference>
<reference evidence="9" key="4">
    <citation type="submission" date="2025-08" db="UniProtKB">
        <authorList>
            <consortium name="RefSeq"/>
        </authorList>
    </citation>
    <scope>IDENTIFICATION</scope>
    <source>
        <strain evidence="9">CBS432</strain>
    </source>
</reference>
<dbReference type="AlphaFoldDB" id="A0A8B8UM86"/>
<dbReference type="PANTHER" id="PTHR31679">
    <property type="entry name" value="PEROXISOMAL MEMBRANE PROTEIN PEX30-RELATED"/>
    <property type="match status" value="1"/>
</dbReference>
<dbReference type="KEGG" id="spao:SPAR_B02680"/>
<evidence type="ECO:0000256" key="5">
    <source>
        <dbReference type="ARBA" id="ARBA00023140"/>
    </source>
</evidence>
<sequence length="413" mass="48568">MDTNSKAKVQSENKKVKAKFIHNHGQKPSLIQITPPMISSTLFHAYPLLLLFDNALANIMWLSDDKCLTFIYLTSIWLTISFFIPIEIEVSYVQPFTEIFRLWLGIISGAFLFLSFMYYVVSLITSLRDTEPPTLDEIVVLLESVLGKLEVLRNELNIWKKLKFSFNGVNEKCSNKRLFCRLFLLGTIFQIIIMRYISPGAYTRFFIIAGLVYHTTSFQATLRLLWRFTPVRNFYYLGIKSFKISNLLPNHLNMKHIIILSQEGAITVPLVEVLPRLLQGKEGEDHIHILQLLLNEKKDNFDNQDLKILEIEIHENQRRWYQSKNWSTNLLPYERQNYSIEVKNTEGTLTMKSCLPTHKLGEEELPDNWHWINDVWDGTDWVYSDSAWREIGQYSSSESFTRSRKWKRRLFHL</sequence>
<evidence type="ECO:0000256" key="4">
    <source>
        <dbReference type="ARBA" id="ARBA00023136"/>
    </source>
</evidence>
<feature type="transmembrane region" description="Helical" evidence="6">
    <location>
        <begin position="178"/>
        <end position="198"/>
    </location>
</feature>
<protein>
    <submittedName>
        <fullName evidence="9">Pex32p</fullName>
    </submittedName>
</protein>
<dbReference type="SMART" id="SM00693">
    <property type="entry name" value="DysFN"/>
    <property type="match status" value="1"/>
</dbReference>
<feature type="transmembrane region" description="Helical" evidence="6">
    <location>
        <begin position="204"/>
        <end position="226"/>
    </location>
</feature>